<dbReference type="AlphaFoldDB" id="A0A433U0K9"/>
<organism evidence="2 3">
    <name type="scientific">Elysia chlorotica</name>
    <name type="common">Eastern emerald elysia</name>
    <name type="synonym">Sea slug</name>
    <dbReference type="NCBI Taxonomy" id="188477"/>
    <lineage>
        <taxon>Eukaryota</taxon>
        <taxon>Metazoa</taxon>
        <taxon>Spiralia</taxon>
        <taxon>Lophotrochozoa</taxon>
        <taxon>Mollusca</taxon>
        <taxon>Gastropoda</taxon>
        <taxon>Heterobranchia</taxon>
        <taxon>Euthyneura</taxon>
        <taxon>Panpulmonata</taxon>
        <taxon>Sacoglossa</taxon>
        <taxon>Placobranchoidea</taxon>
        <taxon>Plakobranchidae</taxon>
        <taxon>Elysia</taxon>
    </lineage>
</organism>
<keyword evidence="1" id="KW-1133">Transmembrane helix</keyword>
<dbReference type="EMBL" id="RQTK01000113">
    <property type="protein sequence ID" value="RUS87353.1"/>
    <property type="molecule type" value="Genomic_DNA"/>
</dbReference>
<protein>
    <submittedName>
        <fullName evidence="2">Uncharacterized protein</fullName>
    </submittedName>
</protein>
<gene>
    <name evidence="2" type="ORF">EGW08_004895</name>
</gene>
<sequence>LNLRPSAASYSKGTPILNLISRAGIPGTSVLLTNSSPSMEMVTTLLLMTSLVQYSLGVPVVGIHNTHMKVSMENIGNVMHTYRHTLSHFLISDNFIKFHGDGDDALADDFLGAVFLRGACGRHT</sequence>
<dbReference type="Proteomes" id="UP000271974">
    <property type="component" value="Unassembled WGS sequence"/>
</dbReference>
<keyword evidence="1" id="KW-0812">Transmembrane</keyword>
<evidence type="ECO:0000256" key="1">
    <source>
        <dbReference type="SAM" id="Phobius"/>
    </source>
</evidence>
<evidence type="ECO:0000313" key="2">
    <source>
        <dbReference type="EMBL" id="RUS87353.1"/>
    </source>
</evidence>
<keyword evidence="1" id="KW-0472">Membrane</keyword>
<proteinExistence type="predicted"/>
<name>A0A433U0K9_ELYCH</name>
<evidence type="ECO:0000313" key="3">
    <source>
        <dbReference type="Proteomes" id="UP000271974"/>
    </source>
</evidence>
<feature type="non-terminal residue" evidence="2">
    <location>
        <position position="1"/>
    </location>
</feature>
<keyword evidence="3" id="KW-1185">Reference proteome</keyword>
<accession>A0A433U0K9</accession>
<comment type="caution">
    <text evidence="2">The sequence shown here is derived from an EMBL/GenBank/DDBJ whole genome shotgun (WGS) entry which is preliminary data.</text>
</comment>
<reference evidence="2 3" key="1">
    <citation type="submission" date="2019-01" db="EMBL/GenBank/DDBJ databases">
        <title>A draft genome assembly of the solar-powered sea slug Elysia chlorotica.</title>
        <authorList>
            <person name="Cai H."/>
            <person name="Li Q."/>
            <person name="Fang X."/>
            <person name="Li J."/>
            <person name="Curtis N.E."/>
            <person name="Altenburger A."/>
            <person name="Shibata T."/>
            <person name="Feng M."/>
            <person name="Maeda T."/>
            <person name="Schwartz J.A."/>
            <person name="Shigenobu S."/>
            <person name="Lundholm N."/>
            <person name="Nishiyama T."/>
            <person name="Yang H."/>
            <person name="Hasebe M."/>
            <person name="Li S."/>
            <person name="Pierce S.K."/>
            <person name="Wang J."/>
        </authorList>
    </citation>
    <scope>NUCLEOTIDE SEQUENCE [LARGE SCALE GENOMIC DNA]</scope>
    <source>
        <strain evidence="2">EC2010</strain>
        <tissue evidence="2">Whole organism of an adult</tissue>
    </source>
</reference>
<feature type="transmembrane region" description="Helical" evidence="1">
    <location>
        <begin position="41"/>
        <end position="63"/>
    </location>
</feature>